<organism evidence="1 2">
    <name type="scientific">Persea americana</name>
    <name type="common">Avocado</name>
    <dbReference type="NCBI Taxonomy" id="3435"/>
    <lineage>
        <taxon>Eukaryota</taxon>
        <taxon>Viridiplantae</taxon>
        <taxon>Streptophyta</taxon>
        <taxon>Embryophyta</taxon>
        <taxon>Tracheophyta</taxon>
        <taxon>Spermatophyta</taxon>
        <taxon>Magnoliopsida</taxon>
        <taxon>Magnoliidae</taxon>
        <taxon>Laurales</taxon>
        <taxon>Lauraceae</taxon>
        <taxon>Persea</taxon>
    </lineage>
</organism>
<evidence type="ECO:0000313" key="1">
    <source>
        <dbReference type="EMBL" id="KAJ8630319.1"/>
    </source>
</evidence>
<evidence type="ECO:0000313" key="2">
    <source>
        <dbReference type="Proteomes" id="UP001234297"/>
    </source>
</evidence>
<comment type="caution">
    <text evidence="1">The sequence shown here is derived from an EMBL/GenBank/DDBJ whole genome shotgun (WGS) entry which is preliminary data.</text>
</comment>
<reference evidence="1 2" key="1">
    <citation type="journal article" date="2022" name="Hortic Res">
        <title>A haplotype resolved chromosomal level avocado genome allows analysis of novel avocado genes.</title>
        <authorList>
            <person name="Nath O."/>
            <person name="Fletcher S.J."/>
            <person name="Hayward A."/>
            <person name="Shaw L.M."/>
            <person name="Masouleh A.K."/>
            <person name="Furtado A."/>
            <person name="Henry R.J."/>
            <person name="Mitter N."/>
        </authorList>
    </citation>
    <scope>NUCLEOTIDE SEQUENCE [LARGE SCALE GENOMIC DNA]</scope>
    <source>
        <strain evidence="2">cv. Hass</strain>
    </source>
</reference>
<proteinExistence type="predicted"/>
<keyword evidence="2" id="KW-1185">Reference proteome</keyword>
<sequence>MSALYSHGNSPQPLPLATVAFILYTPSGHCCLHLHMRTRSPATTAFHVSSHYTWAAILLPAEDRPLHLPQPANLLSLHSSTATVLPATVTGHSFSCYSHQPFSLLPAISRGHCCPSPQRLSALCILSSTCSGHPQPPVPSPLDLTQHCPGHLTSPCTAPAT</sequence>
<dbReference type="Proteomes" id="UP001234297">
    <property type="component" value="Chromosome 7"/>
</dbReference>
<accession>A0ACC2LA22</accession>
<protein>
    <submittedName>
        <fullName evidence="1">Uncharacterized protein</fullName>
    </submittedName>
</protein>
<gene>
    <name evidence="1" type="ORF">MRB53_023642</name>
</gene>
<dbReference type="EMBL" id="CM056815">
    <property type="protein sequence ID" value="KAJ8630319.1"/>
    <property type="molecule type" value="Genomic_DNA"/>
</dbReference>
<name>A0ACC2LA22_PERAE</name>